<reference evidence="2" key="1">
    <citation type="journal article" date="2013" name="Science">
        <title>Gene transfer from bacteria and archaea facilitated evolution of an extremophilic eukaryote.</title>
        <authorList>
            <person name="Schonknecht G."/>
            <person name="Chen W.H."/>
            <person name="Ternes C.M."/>
            <person name="Barbier G.G."/>
            <person name="Shrestha R.P."/>
            <person name="Stanke M."/>
            <person name="Brautigam A."/>
            <person name="Baker B.J."/>
            <person name="Banfield J.F."/>
            <person name="Garavito R.M."/>
            <person name="Carr K."/>
            <person name="Wilkerson C."/>
            <person name="Rensing S.A."/>
            <person name="Gagneul D."/>
            <person name="Dickenson N.E."/>
            <person name="Oesterhelt C."/>
            <person name="Lercher M.J."/>
            <person name="Weber A.P."/>
        </authorList>
    </citation>
    <scope>NUCLEOTIDE SEQUENCE [LARGE SCALE GENOMIC DNA]</scope>
    <source>
        <strain evidence="2">074W</strain>
    </source>
</reference>
<dbReference type="GeneID" id="17086662"/>
<dbReference type="Gramene" id="EME27778">
    <property type="protein sequence ID" value="EME27778"/>
    <property type="gene ID" value="Gasu_47640"/>
</dbReference>
<proteinExistence type="predicted"/>
<name>M2XVV4_GALSU</name>
<dbReference type="KEGG" id="gsl:Gasu_47640"/>
<dbReference type="Proteomes" id="UP000030680">
    <property type="component" value="Unassembled WGS sequence"/>
</dbReference>
<dbReference type="AlphaFoldDB" id="M2XVV4"/>
<protein>
    <submittedName>
        <fullName evidence="1">Uncharacterized protein</fullName>
    </submittedName>
</protein>
<evidence type="ECO:0000313" key="1">
    <source>
        <dbReference type="EMBL" id="EME27778.1"/>
    </source>
</evidence>
<organism evidence="1 2">
    <name type="scientific">Galdieria sulphuraria</name>
    <name type="common">Red alga</name>
    <dbReference type="NCBI Taxonomy" id="130081"/>
    <lineage>
        <taxon>Eukaryota</taxon>
        <taxon>Rhodophyta</taxon>
        <taxon>Bangiophyceae</taxon>
        <taxon>Galdieriales</taxon>
        <taxon>Galdieriaceae</taxon>
        <taxon>Galdieria</taxon>
    </lineage>
</organism>
<keyword evidence="2" id="KW-1185">Reference proteome</keyword>
<evidence type="ECO:0000313" key="2">
    <source>
        <dbReference type="Proteomes" id="UP000030680"/>
    </source>
</evidence>
<gene>
    <name evidence="1" type="ORF">Gasu_47640</name>
</gene>
<accession>M2XVV4</accession>
<dbReference type="EMBL" id="KB454528">
    <property type="protein sequence ID" value="EME27778.1"/>
    <property type="molecule type" value="Genomic_DNA"/>
</dbReference>
<sequence length="105" mass="12107">MLGIYFQDKFLVGFLLTQSSTHQFLEAFCRTHNFTSLETGQLFRGCSVFTVLPSLLFRVAWVICPVHSKTTEKNAEFPIAASKQRSLFLFVEHLLQDFQTEPLFL</sequence>
<dbReference type="RefSeq" id="XP_005704298.1">
    <property type="nucleotide sequence ID" value="XM_005704241.1"/>
</dbReference>